<dbReference type="SUPFAM" id="SSF53448">
    <property type="entry name" value="Nucleotide-diphospho-sugar transferases"/>
    <property type="match status" value="1"/>
</dbReference>
<gene>
    <name evidence="3" type="ORF">L3556_11445</name>
</gene>
<accession>A0ABT6F148</accession>
<feature type="transmembrane region" description="Helical" evidence="1">
    <location>
        <begin position="292"/>
        <end position="316"/>
    </location>
</feature>
<dbReference type="EMBL" id="JAKKUT010000002">
    <property type="protein sequence ID" value="MDG2991538.1"/>
    <property type="molecule type" value="Genomic_DNA"/>
</dbReference>
<proteinExistence type="predicted"/>
<reference evidence="3" key="2">
    <citation type="submission" date="2022-01" db="EMBL/GenBank/DDBJ databases">
        <authorList>
            <person name="Zivanovic Y."/>
            <person name="Moreira D."/>
            <person name="Lopez-Garcia P."/>
        </authorList>
    </citation>
    <scope>NUCLEOTIDE SEQUENCE</scope>
    <source>
        <strain evidence="3">G9</strain>
    </source>
</reference>
<sequence length="387" mass="42769">MTSTTILLVLAITSGLIWFGLITLRGQFWRSDQELPTLEINLETWPSMAIVIPARNEATVISESLGSLLQQNYPGSLSIILVDDQSDDGTATKAKETAIELERSDQLQILAGSPLPPGWSGKLWALSQGIDAAQTHNPDYILLTDADIAHSPNNLRQLVCHAETNQLAMVSLMVKLRCKSFWEKLLIPAFIFFFEKLYPFRWVNNPKRKTAAAAGGCILIRQDALEAIGGISCIREALIDDCALATAIKSQGYPIWLGLSSTTYSLRAYDTLETIWTMVARTAYTQLHYSPWLLMGTVLAMTLVYLVPPVALVIGFLIHSQQLMIIAGVTWMLMAIAYIPTLRRYGLPPAMAGVLPAVALMYTAMTIDSARRHWQGQGGAWKGRVYL</sequence>
<dbReference type="Proteomes" id="UP001154265">
    <property type="component" value="Unassembled WGS sequence"/>
</dbReference>
<evidence type="ECO:0000259" key="2">
    <source>
        <dbReference type="Pfam" id="PF00535"/>
    </source>
</evidence>
<feature type="domain" description="Glycosyltransferase 2-like" evidence="2">
    <location>
        <begin position="50"/>
        <end position="228"/>
    </location>
</feature>
<dbReference type="InterPro" id="IPR029044">
    <property type="entry name" value="Nucleotide-diphossugar_trans"/>
</dbReference>
<reference evidence="3" key="1">
    <citation type="journal article" date="2022" name="Genome Biol. Evol.">
        <title>A New Gene Family Diagnostic for Intracellular Biomineralization of Amorphous Ca Carbonates by Cyanobacteria.</title>
        <authorList>
            <person name="Benzerara K."/>
            <person name="Duprat E."/>
            <person name="Bitard-Feildel T."/>
            <person name="Caumes G."/>
            <person name="Cassier-Chauvat C."/>
            <person name="Chauvat F."/>
            <person name="Dezi M."/>
            <person name="Diop S.I."/>
            <person name="Gaschignard G."/>
            <person name="Gorgen S."/>
            <person name="Gugger M."/>
            <person name="Lopez-Garcia P."/>
            <person name="Millet M."/>
            <person name="Skouri-Panet F."/>
            <person name="Moreira D."/>
            <person name="Callebaut I."/>
        </authorList>
    </citation>
    <scope>NUCLEOTIDE SEQUENCE</scope>
    <source>
        <strain evidence="3">G9</strain>
    </source>
</reference>
<dbReference type="RefSeq" id="WP_277867403.1">
    <property type="nucleotide sequence ID" value="NZ_JAKKUT010000002.1"/>
</dbReference>
<keyword evidence="1" id="KW-0472">Membrane</keyword>
<feature type="transmembrane region" description="Helical" evidence="1">
    <location>
        <begin position="323"/>
        <end position="341"/>
    </location>
</feature>
<organism evidence="3 4">
    <name type="scientific">Candidatus Synechococcus calcipolaris G9</name>
    <dbReference type="NCBI Taxonomy" id="1497997"/>
    <lineage>
        <taxon>Bacteria</taxon>
        <taxon>Bacillati</taxon>
        <taxon>Cyanobacteriota</taxon>
        <taxon>Cyanophyceae</taxon>
        <taxon>Synechococcales</taxon>
        <taxon>Synechococcaceae</taxon>
        <taxon>Synechococcus</taxon>
    </lineage>
</organism>
<keyword evidence="1" id="KW-0812">Transmembrane</keyword>
<evidence type="ECO:0000313" key="4">
    <source>
        <dbReference type="Proteomes" id="UP001154265"/>
    </source>
</evidence>
<keyword evidence="4" id="KW-1185">Reference proteome</keyword>
<dbReference type="InterPro" id="IPR017832">
    <property type="entry name" value="Glyco_trans_2_hopen-assoc_HpnB"/>
</dbReference>
<dbReference type="NCBIfam" id="TIGR03469">
    <property type="entry name" value="HpnB"/>
    <property type="match status" value="1"/>
</dbReference>
<dbReference type="Pfam" id="PF00535">
    <property type="entry name" value="Glycos_transf_2"/>
    <property type="match status" value="1"/>
</dbReference>
<keyword evidence="1" id="KW-1133">Transmembrane helix</keyword>
<evidence type="ECO:0000256" key="1">
    <source>
        <dbReference type="SAM" id="Phobius"/>
    </source>
</evidence>
<name>A0ABT6F148_9SYNE</name>
<protein>
    <submittedName>
        <fullName evidence="3">Glycosyltransferase</fullName>
    </submittedName>
</protein>
<comment type="caution">
    <text evidence="3">The sequence shown here is derived from an EMBL/GenBank/DDBJ whole genome shotgun (WGS) entry which is preliminary data.</text>
</comment>
<dbReference type="InterPro" id="IPR001173">
    <property type="entry name" value="Glyco_trans_2-like"/>
</dbReference>
<feature type="transmembrane region" description="Helical" evidence="1">
    <location>
        <begin position="347"/>
        <end position="365"/>
    </location>
</feature>
<dbReference type="PANTHER" id="PTHR43646:SF3">
    <property type="entry name" value="SLR1566 PROTEIN"/>
    <property type="match status" value="1"/>
</dbReference>
<feature type="transmembrane region" description="Helical" evidence="1">
    <location>
        <begin position="6"/>
        <end position="24"/>
    </location>
</feature>
<dbReference type="PANTHER" id="PTHR43646">
    <property type="entry name" value="GLYCOSYLTRANSFERASE"/>
    <property type="match status" value="1"/>
</dbReference>
<evidence type="ECO:0000313" key="3">
    <source>
        <dbReference type="EMBL" id="MDG2991538.1"/>
    </source>
</evidence>
<dbReference type="Gene3D" id="3.90.550.10">
    <property type="entry name" value="Spore Coat Polysaccharide Biosynthesis Protein SpsA, Chain A"/>
    <property type="match status" value="1"/>
</dbReference>